<dbReference type="PANTHER" id="PTHR31793:SF37">
    <property type="entry name" value="ACYL-COA THIOESTER HYDROLASE YBGC"/>
    <property type="match status" value="1"/>
</dbReference>
<dbReference type="PROSITE" id="PS01328">
    <property type="entry name" value="4HBCOA_THIOESTERASE"/>
    <property type="match status" value="1"/>
</dbReference>
<evidence type="ECO:0000256" key="1">
    <source>
        <dbReference type="ARBA" id="ARBA00005953"/>
    </source>
</evidence>
<comment type="caution">
    <text evidence="3">The sequence shown here is derived from an EMBL/GenBank/DDBJ whole genome shotgun (WGS) entry which is preliminary data.</text>
</comment>
<dbReference type="Proteomes" id="UP001620408">
    <property type="component" value="Unassembled WGS sequence"/>
</dbReference>
<name>A0ABW8K292_9GAMM</name>
<dbReference type="InterPro" id="IPR014166">
    <property type="entry name" value="Tol-Pal_acyl-CoA_thioesterase"/>
</dbReference>
<proteinExistence type="inferred from homology"/>
<keyword evidence="4" id="KW-1185">Reference proteome</keyword>
<dbReference type="Gene3D" id="3.10.129.10">
    <property type="entry name" value="Hotdog Thioesterase"/>
    <property type="match status" value="1"/>
</dbReference>
<dbReference type="InterPro" id="IPR050563">
    <property type="entry name" value="4-hydroxybenzoyl-CoA_TE"/>
</dbReference>
<sequence length="144" mass="16225">MSEATPLSPPDSFRWPVRVYWEDTDAGGVVYHASYLRFMERARTEWLRAQGIDQSAVKEATGLAFLVREMKIDFLRAALLDDELSVTVEVQERRAASILFAQTISRADGTELIRAQVRVACVDIRRMRPAQIPAGMIPGLPPHK</sequence>
<keyword evidence="2" id="KW-0378">Hydrolase</keyword>
<dbReference type="InterPro" id="IPR006684">
    <property type="entry name" value="YbgC/YbaW"/>
</dbReference>
<dbReference type="EMBL" id="JADIKD010000008">
    <property type="protein sequence ID" value="MFK2917008.1"/>
    <property type="molecule type" value="Genomic_DNA"/>
</dbReference>
<dbReference type="RefSeq" id="WP_379986974.1">
    <property type="nucleotide sequence ID" value="NZ_JADIKD010000008.1"/>
</dbReference>
<evidence type="ECO:0000313" key="4">
    <source>
        <dbReference type="Proteomes" id="UP001620408"/>
    </source>
</evidence>
<accession>A0ABW8K292</accession>
<gene>
    <name evidence="3" type="primary">ybgC</name>
    <name evidence="3" type="ORF">ISS97_07020</name>
</gene>
<reference evidence="3 4" key="1">
    <citation type="submission" date="2020-10" db="EMBL/GenBank/DDBJ databases">
        <title>Phylogeny of dyella-like bacteria.</title>
        <authorList>
            <person name="Fu J."/>
        </authorList>
    </citation>
    <scope>NUCLEOTIDE SEQUENCE [LARGE SCALE GENOMIC DNA]</scope>
    <source>
        <strain evidence="3 4">BB4</strain>
    </source>
</reference>
<dbReference type="PANTHER" id="PTHR31793">
    <property type="entry name" value="4-HYDROXYBENZOYL-COA THIOESTERASE FAMILY MEMBER"/>
    <property type="match status" value="1"/>
</dbReference>
<dbReference type="PIRSF" id="PIRSF003230">
    <property type="entry name" value="YbgC"/>
    <property type="match status" value="1"/>
</dbReference>
<evidence type="ECO:0000313" key="3">
    <source>
        <dbReference type="EMBL" id="MFK2917008.1"/>
    </source>
</evidence>
<protein>
    <submittedName>
        <fullName evidence="3">Tol-pal system-associated acyl-CoA thioesterase</fullName>
    </submittedName>
</protein>
<dbReference type="SUPFAM" id="SSF54637">
    <property type="entry name" value="Thioesterase/thiol ester dehydrase-isomerase"/>
    <property type="match status" value="1"/>
</dbReference>
<dbReference type="NCBIfam" id="TIGR00051">
    <property type="entry name" value="YbgC/FadM family acyl-CoA thioesterase"/>
    <property type="match status" value="1"/>
</dbReference>
<organism evidence="3 4">
    <name type="scientific">Dyella koreensis</name>
    <dbReference type="NCBI Taxonomy" id="311235"/>
    <lineage>
        <taxon>Bacteria</taxon>
        <taxon>Pseudomonadati</taxon>
        <taxon>Pseudomonadota</taxon>
        <taxon>Gammaproteobacteria</taxon>
        <taxon>Lysobacterales</taxon>
        <taxon>Rhodanobacteraceae</taxon>
        <taxon>Dyella</taxon>
    </lineage>
</organism>
<dbReference type="InterPro" id="IPR029069">
    <property type="entry name" value="HotDog_dom_sf"/>
</dbReference>
<dbReference type="InterPro" id="IPR008272">
    <property type="entry name" value="HB-CoA_thioesterase_AS"/>
</dbReference>
<evidence type="ECO:0000256" key="2">
    <source>
        <dbReference type="ARBA" id="ARBA00022801"/>
    </source>
</evidence>
<dbReference type="CDD" id="cd00586">
    <property type="entry name" value="4HBT"/>
    <property type="match status" value="1"/>
</dbReference>
<comment type="similarity">
    <text evidence="1">Belongs to the 4-hydroxybenzoyl-CoA thioesterase family.</text>
</comment>
<dbReference type="NCBIfam" id="TIGR02799">
    <property type="entry name" value="thio_ybgC"/>
    <property type="match status" value="1"/>
</dbReference>
<dbReference type="Pfam" id="PF13279">
    <property type="entry name" value="4HBT_2"/>
    <property type="match status" value="1"/>
</dbReference>